<organism evidence="2 3">
    <name type="scientific">Nocardia pulmonis</name>
    <dbReference type="NCBI Taxonomy" id="2951408"/>
    <lineage>
        <taxon>Bacteria</taxon>
        <taxon>Bacillati</taxon>
        <taxon>Actinomycetota</taxon>
        <taxon>Actinomycetes</taxon>
        <taxon>Mycobacteriales</taxon>
        <taxon>Nocardiaceae</taxon>
        <taxon>Nocardia</taxon>
    </lineage>
</organism>
<feature type="coiled-coil region" evidence="1">
    <location>
        <begin position="68"/>
        <end position="117"/>
    </location>
</feature>
<reference evidence="2" key="1">
    <citation type="submission" date="2022-06" db="EMBL/GenBank/DDBJ databases">
        <title>Novel species in genus nocardia.</title>
        <authorList>
            <person name="Li F."/>
        </authorList>
    </citation>
    <scope>NUCLEOTIDE SEQUENCE</scope>
    <source>
        <strain evidence="2">CDC141</strain>
    </source>
</reference>
<evidence type="ECO:0000313" key="2">
    <source>
        <dbReference type="EMBL" id="MCM6776261.1"/>
    </source>
</evidence>
<sequence length="169" mass="19176">MRDGEDVQRADYCGEFDAELIAWARNKLGEILTRWESDARLLRHWETLATEVGTLLGTDDDEAILPRLRALKAENAERERMMDEMGAQLAELEFETVQKLRRELAAAHALIASISREAERWTRQPNDEDAEQQIEDGKKILGMIERVSVSEGAGREVRSARNPEGELDG</sequence>
<dbReference type="EMBL" id="JAMRXG010000009">
    <property type="protein sequence ID" value="MCM6776261.1"/>
    <property type="molecule type" value="Genomic_DNA"/>
</dbReference>
<comment type="caution">
    <text evidence="2">The sequence shown here is derived from an EMBL/GenBank/DDBJ whole genome shotgun (WGS) entry which is preliminary data.</text>
</comment>
<evidence type="ECO:0000256" key="1">
    <source>
        <dbReference type="SAM" id="Coils"/>
    </source>
</evidence>
<dbReference type="AlphaFoldDB" id="A0A9X2J0T0"/>
<proteinExistence type="predicted"/>
<dbReference type="RefSeq" id="WP_251914560.1">
    <property type="nucleotide sequence ID" value="NZ_JAMRXG010000009.1"/>
</dbReference>
<evidence type="ECO:0000313" key="3">
    <source>
        <dbReference type="Proteomes" id="UP001139157"/>
    </source>
</evidence>
<keyword evidence="1" id="KW-0175">Coiled coil</keyword>
<keyword evidence="3" id="KW-1185">Reference proteome</keyword>
<name>A0A9X2J0T0_9NOCA</name>
<gene>
    <name evidence="2" type="ORF">NDR86_22505</name>
</gene>
<protein>
    <submittedName>
        <fullName evidence="2">Uncharacterized protein</fullName>
    </submittedName>
</protein>
<dbReference type="Proteomes" id="UP001139157">
    <property type="component" value="Unassembled WGS sequence"/>
</dbReference>
<accession>A0A9X2J0T0</accession>